<keyword evidence="5" id="KW-0697">Rotamase</keyword>
<dbReference type="GO" id="GO:0005737">
    <property type="term" value="C:cytoplasm"/>
    <property type="evidence" value="ECO:0007669"/>
    <property type="project" value="TreeGrafter"/>
</dbReference>
<feature type="domain" description="PPIase cyclophilin-type" evidence="10">
    <location>
        <begin position="10"/>
        <end position="174"/>
    </location>
</feature>
<gene>
    <name evidence="11" type="ORF">D9615_003432</name>
</gene>
<dbReference type="FunFam" id="2.40.100.10:FF:000022">
    <property type="entry name" value="Peptidyl-prolyl cis-trans isomerase CYP95"/>
    <property type="match status" value="1"/>
</dbReference>
<dbReference type="PROSITE" id="PS00170">
    <property type="entry name" value="CSA_PPIASE_1"/>
    <property type="match status" value="1"/>
</dbReference>
<dbReference type="InterPro" id="IPR029000">
    <property type="entry name" value="Cyclophilin-like_dom_sf"/>
</dbReference>
<dbReference type="PANTHER" id="PTHR11071">
    <property type="entry name" value="PEPTIDYL-PROLYL CIS-TRANS ISOMERASE"/>
    <property type="match status" value="1"/>
</dbReference>
<keyword evidence="4" id="KW-0802">TPR repeat</keyword>
<evidence type="ECO:0000313" key="12">
    <source>
        <dbReference type="Proteomes" id="UP000565441"/>
    </source>
</evidence>
<reference evidence="11 12" key="1">
    <citation type="journal article" date="2020" name="ISME J.">
        <title>Uncovering the hidden diversity of litter-decomposition mechanisms in mushroom-forming fungi.</title>
        <authorList>
            <person name="Floudas D."/>
            <person name="Bentzer J."/>
            <person name="Ahren D."/>
            <person name="Johansson T."/>
            <person name="Persson P."/>
            <person name="Tunlid A."/>
        </authorList>
    </citation>
    <scope>NUCLEOTIDE SEQUENCE [LARGE SCALE GENOMIC DNA]</scope>
    <source>
        <strain evidence="11 12">CBS 661.87</strain>
    </source>
</reference>
<dbReference type="EMBL" id="JAACJP010000005">
    <property type="protein sequence ID" value="KAF5384261.1"/>
    <property type="molecule type" value="Genomic_DNA"/>
</dbReference>
<dbReference type="GO" id="GO:0016018">
    <property type="term" value="F:cyclosporin A binding"/>
    <property type="evidence" value="ECO:0007669"/>
    <property type="project" value="TreeGrafter"/>
</dbReference>
<evidence type="ECO:0000256" key="5">
    <source>
        <dbReference type="ARBA" id="ARBA00023110"/>
    </source>
</evidence>
<name>A0A8H5M890_9AGAR</name>
<dbReference type="InterPro" id="IPR019734">
    <property type="entry name" value="TPR_rpt"/>
</dbReference>
<organism evidence="11 12">
    <name type="scientific">Tricholomella constricta</name>
    <dbReference type="NCBI Taxonomy" id="117010"/>
    <lineage>
        <taxon>Eukaryota</taxon>
        <taxon>Fungi</taxon>
        <taxon>Dikarya</taxon>
        <taxon>Basidiomycota</taxon>
        <taxon>Agaricomycotina</taxon>
        <taxon>Agaricomycetes</taxon>
        <taxon>Agaricomycetidae</taxon>
        <taxon>Agaricales</taxon>
        <taxon>Tricholomatineae</taxon>
        <taxon>Lyophyllaceae</taxon>
        <taxon>Tricholomella</taxon>
    </lineage>
</organism>
<dbReference type="Gene3D" id="1.25.40.10">
    <property type="entry name" value="Tetratricopeptide repeat domain"/>
    <property type="match status" value="1"/>
</dbReference>
<evidence type="ECO:0000256" key="6">
    <source>
        <dbReference type="ARBA" id="ARBA00023235"/>
    </source>
</evidence>
<dbReference type="Pfam" id="PF00160">
    <property type="entry name" value="Pro_isomerase"/>
    <property type="match status" value="1"/>
</dbReference>
<sequence length="373" mass="40661">MSQPNRPIVYFDVSIGDKPIGRIVFSLYSDLVSKTAENFRALCTGEKGVGSSGKPLHFKGSGFHRVIKGFMCQGGDFTAGNGTGGESIYGEKFEDEAFVVNHTKPFLLSMANAGPNTNGSQFFITVSPTPHLDGKHVVFGEVIKGKSIVRQIENYPTSSGDVPTSPITITDSGVLSADDPFLAVTGATDGDSYEDYPDDEDRDVQEPAIALEIAQAIREIGNKLFKEGKPDEALLKYQKSVRYLDVHPVLPEDSPPELKDSFDALLAPLLLNSALAAIRSQAPSSENADIAVKNTTRALDRLELNTADKAKALYRRALAKVILKDEEEAEKDLQEASKLVPDDVAISGELAKVRQRKKEKRDKEKKAFKKLFA</sequence>
<evidence type="ECO:0000256" key="2">
    <source>
        <dbReference type="ARBA" id="ARBA00013194"/>
    </source>
</evidence>
<comment type="catalytic activity">
    <reaction evidence="1">
        <text>[protein]-peptidylproline (omega=180) = [protein]-peptidylproline (omega=0)</text>
        <dbReference type="Rhea" id="RHEA:16237"/>
        <dbReference type="Rhea" id="RHEA-COMP:10747"/>
        <dbReference type="Rhea" id="RHEA-COMP:10748"/>
        <dbReference type="ChEBI" id="CHEBI:83833"/>
        <dbReference type="ChEBI" id="CHEBI:83834"/>
        <dbReference type="EC" id="5.2.1.8"/>
    </reaction>
</comment>
<comment type="caution">
    <text evidence="11">The sequence shown here is derived from an EMBL/GenBank/DDBJ whole genome shotgun (WGS) entry which is preliminary data.</text>
</comment>
<proteinExistence type="predicted"/>
<dbReference type="SUPFAM" id="SSF50891">
    <property type="entry name" value="Cyclophilin-like"/>
    <property type="match status" value="1"/>
</dbReference>
<dbReference type="Gene3D" id="2.40.100.10">
    <property type="entry name" value="Cyclophilin-like"/>
    <property type="match status" value="1"/>
</dbReference>
<feature type="region of interest" description="Disordered" evidence="9">
    <location>
        <begin position="353"/>
        <end position="373"/>
    </location>
</feature>
<evidence type="ECO:0000256" key="1">
    <source>
        <dbReference type="ARBA" id="ARBA00000971"/>
    </source>
</evidence>
<dbReference type="PRINTS" id="PR00153">
    <property type="entry name" value="CSAPPISMRASE"/>
</dbReference>
<evidence type="ECO:0000259" key="10">
    <source>
        <dbReference type="PROSITE" id="PS50072"/>
    </source>
</evidence>
<evidence type="ECO:0000256" key="9">
    <source>
        <dbReference type="SAM" id="MobiDB-lite"/>
    </source>
</evidence>
<dbReference type="GO" id="GO:0042026">
    <property type="term" value="P:protein refolding"/>
    <property type="evidence" value="ECO:0007669"/>
    <property type="project" value="UniProtKB-ARBA"/>
</dbReference>
<dbReference type="PANTHER" id="PTHR11071:SF561">
    <property type="entry name" value="PEPTIDYL-PROLYL CIS-TRANS ISOMERASE D-RELATED"/>
    <property type="match status" value="1"/>
</dbReference>
<dbReference type="FunFam" id="1.25.40.10:FF:000029">
    <property type="entry name" value="peptidyl-prolyl cis-trans isomerase D"/>
    <property type="match status" value="1"/>
</dbReference>
<evidence type="ECO:0000313" key="11">
    <source>
        <dbReference type="EMBL" id="KAF5384261.1"/>
    </source>
</evidence>
<evidence type="ECO:0000256" key="3">
    <source>
        <dbReference type="ARBA" id="ARBA00022737"/>
    </source>
</evidence>
<dbReference type="OrthoDB" id="193499at2759"/>
<accession>A0A8H5M890</accession>
<dbReference type="AlphaFoldDB" id="A0A8H5M890"/>
<evidence type="ECO:0000256" key="4">
    <source>
        <dbReference type="ARBA" id="ARBA00022803"/>
    </source>
</evidence>
<dbReference type="GO" id="GO:0003755">
    <property type="term" value="F:peptidyl-prolyl cis-trans isomerase activity"/>
    <property type="evidence" value="ECO:0007669"/>
    <property type="project" value="UniProtKB-KW"/>
</dbReference>
<dbReference type="InterPro" id="IPR011990">
    <property type="entry name" value="TPR-like_helical_dom_sf"/>
</dbReference>
<dbReference type="SUPFAM" id="SSF48452">
    <property type="entry name" value="TPR-like"/>
    <property type="match status" value="1"/>
</dbReference>
<evidence type="ECO:0000256" key="7">
    <source>
        <dbReference type="ARBA" id="ARBA00074451"/>
    </source>
</evidence>
<evidence type="ECO:0000256" key="8">
    <source>
        <dbReference type="ARBA" id="ARBA00076602"/>
    </source>
</evidence>
<dbReference type="PROSITE" id="PS50072">
    <property type="entry name" value="CSA_PPIASE_2"/>
    <property type="match status" value="1"/>
</dbReference>
<dbReference type="InterPro" id="IPR020892">
    <property type="entry name" value="Cyclophilin-type_PPIase_CS"/>
</dbReference>
<dbReference type="Proteomes" id="UP000565441">
    <property type="component" value="Unassembled WGS sequence"/>
</dbReference>
<protein>
    <recommendedName>
        <fullName evidence="7">Peptidyl-prolyl cis-trans isomerase D</fullName>
        <ecNumber evidence="2">5.2.1.8</ecNumber>
    </recommendedName>
    <alternativeName>
        <fullName evidence="8">Rotamase D</fullName>
    </alternativeName>
</protein>
<dbReference type="CDD" id="cd01926">
    <property type="entry name" value="cyclophilin_ABH_like"/>
    <property type="match status" value="1"/>
</dbReference>
<dbReference type="InterPro" id="IPR002130">
    <property type="entry name" value="Cyclophilin-type_PPIase_dom"/>
</dbReference>
<keyword evidence="12" id="KW-1185">Reference proteome</keyword>
<keyword evidence="6" id="KW-0413">Isomerase</keyword>
<dbReference type="SMART" id="SM00028">
    <property type="entry name" value="TPR"/>
    <property type="match status" value="2"/>
</dbReference>
<keyword evidence="3" id="KW-0677">Repeat</keyword>
<dbReference type="EC" id="5.2.1.8" evidence="2"/>